<organism evidence="1 2">
    <name type="scientific">Olpidium bornovanus</name>
    <dbReference type="NCBI Taxonomy" id="278681"/>
    <lineage>
        <taxon>Eukaryota</taxon>
        <taxon>Fungi</taxon>
        <taxon>Fungi incertae sedis</taxon>
        <taxon>Olpidiomycota</taxon>
        <taxon>Olpidiomycotina</taxon>
        <taxon>Olpidiomycetes</taxon>
        <taxon>Olpidiales</taxon>
        <taxon>Olpidiaceae</taxon>
        <taxon>Olpidium</taxon>
    </lineage>
</organism>
<dbReference type="Proteomes" id="UP000673691">
    <property type="component" value="Unassembled WGS sequence"/>
</dbReference>
<name>A0A8H7ZLW7_9FUNG</name>
<sequence length="290" mass="32803">MADSGVTLLVAVIQAFVAAEGRFKRRNVTDYLRRFDVTVKSLRLADSEVASQFELTVHEDYDDQVCELTAGKSWRRANKAFREAFRHFDETRVTVERFVAWINGSKKCDDPDDILRGFDRRFGYLDATERTYFAEKTMWLLRAMPLNIRREAARGLRDGDVLTADWAHVADTIRNLSKVTRVMRTVKEAPCPSTSEKDLNLPPSTNRAVVPVVETRRGDVNNLCDRLEQLSLNFIAAIERLQTSTAFDADAARTTVGIRFDAGRSAHVMVGTRAGTGRPARRTSPRLYVV</sequence>
<comment type="caution">
    <text evidence="1">The sequence shown here is derived from an EMBL/GenBank/DDBJ whole genome shotgun (WGS) entry which is preliminary data.</text>
</comment>
<protein>
    <submittedName>
        <fullName evidence="1">Uncharacterized protein</fullName>
    </submittedName>
</protein>
<keyword evidence="2" id="KW-1185">Reference proteome</keyword>
<reference evidence="1 2" key="1">
    <citation type="journal article" name="Sci. Rep.">
        <title>Genome-scale phylogenetic analyses confirm Olpidium as the closest living zoosporic fungus to the non-flagellated, terrestrial fungi.</title>
        <authorList>
            <person name="Chang Y."/>
            <person name="Rochon D."/>
            <person name="Sekimoto S."/>
            <person name="Wang Y."/>
            <person name="Chovatia M."/>
            <person name="Sandor L."/>
            <person name="Salamov A."/>
            <person name="Grigoriev I.V."/>
            <person name="Stajich J.E."/>
            <person name="Spatafora J.W."/>
        </authorList>
    </citation>
    <scope>NUCLEOTIDE SEQUENCE [LARGE SCALE GENOMIC DNA]</scope>
    <source>
        <strain evidence="1">S191</strain>
    </source>
</reference>
<gene>
    <name evidence="1" type="ORF">BJ554DRAFT_5019</name>
</gene>
<accession>A0A8H7ZLW7</accession>
<dbReference type="EMBL" id="JAEFCI010013217">
    <property type="protein sequence ID" value="KAG5455535.1"/>
    <property type="molecule type" value="Genomic_DNA"/>
</dbReference>
<evidence type="ECO:0000313" key="2">
    <source>
        <dbReference type="Proteomes" id="UP000673691"/>
    </source>
</evidence>
<evidence type="ECO:0000313" key="1">
    <source>
        <dbReference type="EMBL" id="KAG5455535.1"/>
    </source>
</evidence>
<proteinExistence type="predicted"/>
<dbReference type="AlphaFoldDB" id="A0A8H7ZLW7"/>